<gene>
    <name evidence="1" type="primary">yvdD_11</name>
    <name evidence="1" type="ORF">SDC9_175831</name>
</gene>
<dbReference type="SUPFAM" id="SSF102405">
    <property type="entry name" value="MCP/YpsA-like"/>
    <property type="match status" value="1"/>
</dbReference>
<sequence>MFGASCSKVDRAYLDAAYEAGALLAGACVGMVFGGGNTGLMGAAARGVKSQGGEVIGVIPERLNQPGIAFADCDELIVTPDMHSRKAKMESLSFGFLALPGGFGTLEELLEVITLNQLGYLSTPVSILNTNGYYDALLTQLDTCIGQAFTDPACRGIYQAADTPAAAVAWLLRAIPVTLPNKIKDAIKDDKRIRENETKS</sequence>
<comment type="caution">
    <text evidence="1">The sequence shown here is derived from an EMBL/GenBank/DDBJ whole genome shotgun (WGS) entry which is preliminary data.</text>
</comment>
<name>A0A645GQ84_9ZZZZ</name>
<dbReference type="PANTHER" id="PTHR31223">
    <property type="entry name" value="LOG FAMILY PROTEIN YJL055W"/>
    <property type="match status" value="1"/>
</dbReference>
<dbReference type="Gene3D" id="3.40.50.450">
    <property type="match status" value="1"/>
</dbReference>
<reference evidence="1" key="1">
    <citation type="submission" date="2019-08" db="EMBL/GenBank/DDBJ databases">
        <authorList>
            <person name="Kucharzyk K."/>
            <person name="Murdoch R.W."/>
            <person name="Higgins S."/>
            <person name="Loffler F."/>
        </authorList>
    </citation>
    <scope>NUCLEOTIDE SEQUENCE</scope>
</reference>
<organism evidence="1">
    <name type="scientific">bioreactor metagenome</name>
    <dbReference type="NCBI Taxonomy" id="1076179"/>
    <lineage>
        <taxon>unclassified sequences</taxon>
        <taxon>metagenomes</taxon>
        <taxon>ecological metagenomes</taxon>
    </lineage>
</organism>
<evidence type="ECO:0000313" key="1">
    <source>
        <dbReference type="EMBL" id="MPN28390.1"/>
    </source>
</evidence>
<dbReference type="AlphaFoldDB" id="A0A645GQ84"/>
<dbReference type="InterPro" id="IPR031100">
    <property type="entry name" value="LOG_fam"/>
</dbReference>
<dbReference type="GO" id="GO:0005829">
    <property type="term" value="C:cytosol"/>
    <property type="evidence" value="ECO:0007669"/>
    <property type="project" value="TreeGrafter"/>
</dbReference>
<dbReference type="PANTHER" id="PTHR31223:SF70">
    <property type="entry name" value="LOG FAMILY PROTEIN YJL055W"/>
    <property type="match status" value="1"/>
</dbReference>
<dbReference type="InterPro" id="IPR005269">
    <property type="entry name" value="LOG"/>
</dbReference>
<dbReference type="EMBL" id="VSSQ01078670">
    <property type="protein sequence ID" value="MPN28390.1"/>
    <property type="molecule type" value="Genomic_DNA"/>
</dbReference>
<proteinExistence type="predicted"/>
<dbReference type="NCBIfam" id="TIGR00730">
    <property type="entry name" value="Rossman fold protein, TIGR00730 family"/>
    <property type="match status" value="1"/>
</dbReference>
<accession>A0A645GQ84</accession>
<dbReference type="Pfam" id="PF03641">
    <property type="entry name" value="Lysine_decarbox"/>
    <property type="match status" value="1"/>
</dbReference>
<protein>
    <submittedName>
        <fullName evidence="1">LOG family protein YvdD</fullName>
    </submittedName>
</protein>
<dbReference type="GO" id="GO:0009691">
    <property type="term" value="P:cytokinin biosynthetic process"/>
    <property type="evidence" value="ECO:0007669"/>
    <property type="project" value="InterPro"/>
</dbReference>
<dbReference type="GO" id="GO:0016799">
    <property type="term" value="F:hydrolase activity, hydrolyzing N-glycosyl compounds"/>
    <property type="evidence" value="ECO:0007669"/>
    <property type="project" value="TreeGrafter"/>
</dbReference>